<feature type="transmembrane region" description="Helical" evidence="6">
    <location>
        <begin position="249"/>
        <end position="271"/>
    </location>
</feature>
<dbReference type="InterPro" id="IPR051611">
    <property type="entry name" value="ECF_transporter_component"/>
</dbReference>
<dbReference type="PANTHER" id="PTHR34857:SF2">
    <property type="entry name" value="SLL0384 PROTEIN"/>
    <property type="match status" value="1"/>
</dbReference>
<dbReference type="EMBL" id="DWYY01000038">
    <property type="protein sequence ID" value="HJA92146.1"/>
    <property type="molecule type" value="Genomic_DNA"/>
</dbReference>
<dbReference type="PANTHER" id="PTHR34857">
    <property type="entry name" value="SLL0384 PROTEIN"/>
    <property type="match status" value="1"/>
</dbReference>
<keyword evidence="2" id="KW-1003">Cell membrane</keyword>
<keyword evidence="4 6" id="KW-1133">Transmembrane helix</keyword>
<protein>
    <submittedName>
        <fullName evidence="7">Energy-coupling factor transporter transmembrane protein EcfT</fullName>
    </submittedName>
</protein>
<dbReference type="InterPro" id="IPR003339">
    <property type="entry name" value="ABC/ECF_trnsptr_transmembrane"/>
</dbReference>
<feature type="transmembrane region" description="Helical" evidence="6">
    <location>
        <begin position="123"/>
        <end position="143"/>
    </location>
</feature>
<sequence>MDYLKYVDGDSLLHKLDPRTKFAFFVVMAILTSLIKSGVALLFLFAFFIALWCTCRIQKYMLVLLSKLKVLLLFIFLLWLVLGLFERPVVDGGPIFLETVFSFAGRNVDFCFDWYDFYKGAVYALRIFLMISSFYTVLLTTNFSEIILGLQKWHISYAIAFGIGLVFQIIPMIITELNAIMEAQSSRGLEIEDCGWATKIKNYVTFSLPLLFRVISKGQSISLAMHYYQLDFSVKRGTYKAIKASRYDAWFVLVNAAAIAVTVVLRMLFYIPV</sequence>
<evidence type="ECO:0000313" key="8">
    <source>
        <dbReference type="Proteomes" id="UP000886858"/>
    </source>
</evidence>
<comment type="subcellular location">
    <subcellularLocation>
        <location evidence="1">Membrane</location>
        <topology evidence="1">Multi-pass membrane protein</topology>
    </subcellularLocation>
</comment>
<evidence type="ECO:0000256" key="6">
    <source>
        <dbReference type="SAM" id="Phobius"/>
    </source>
</evidence>
<proteinExistence type="predicted"/>
<evidence type="ECO:0000256" key="4">
    <source>
        <dbReference type="ARBA" id="ARBA00022989"/>
    </source>
</evidence>
<keyword evidence="5 6" id="KW-0472">Membrane</keyword>
<reference evidence="7" key="1">
    <citation type="journal article" date="2021" name="PeerJ">
        <title>Extensive microbial diversity within the chicken gut microbiome revealed by metagenomics and culture.</title>
        <authorList>
            <person name="Gilroy R."/>
            <person name="Ravi A."/>
            <person name="Getino M."/>
            <person name="Pursley I."/>
            <person name="Horton D.L."/>
            <person name="Alikhan N.F."/>
            <person name="Baker D."/>
            <person name="Gharbi K."/>
            <person name="Hall N."/>
            <person name="Watson M."/>
            <person name="Adriaenssens E.M."/>
            <person name="Foster-Nyarko E."/>
            <person name="Jarju S."/>
            <person name="Secka A."/>
            <person name="Antonio M."/>
            <person name="Oren A."/>
            <person name="Chaudhuri R.R."/>
            <person name="La Ragione R."/>
            <person name="Hildebrand F."/>
            <person name="Pallen M.J."/>
        </authorList>
    </citation>
    <scope>NUCLEOTIDE SEQUENCE</scope>
    <source>
        <strain evidence="7">CHK179-7159</strain>
    </source>
</reference>
<feature type="transmembrane region" description="Helical" evidence="6">
    <location>
        <begin position="210"/>
        <end position="228"/>
    </location>
</feature>
<keyword evidence="3 6" id="KW-0812">Transmembrane</keyword>
<evidence type="ECO:0000313" key="7">
    <source>
        <dbReference type="EMBL" id="HJA92146.1"/>
    </source>
</evidence>
<accession>A0A9D2L0E0</accession>
<comment type="caution">
    <text evidence="7">The sequence shown here is derived from an EMBL/GenBank/DDBJ whole genome shotgun (WGS) entry which is preliminary data.</text>
</comment>
<feature type="transmembrane region" description="Helical" evidence="6">
    <location>
        <begin position="60"/>
        <end position="82"/>
    </location>
</feature>
<feature type="transmembrane region" description="Helical" evidence="6">
    <location>
        <begin position="22"/>
        <end position="53"/>
    </location>
</feature>
<dbReference type="Pfam" id="PF02361">
    <property type="entry name" value="CbiQ"/>
    <property type="match status" value="1"/>
</dbReference>
<reference evidence="7" key="2">
    <citation type="submission" date="2021-04" db="EMBL/GenBank/DDBJ databases">
        <authorList>
            <person name="Gilroy R."/>
        </authorList>
    </citation>
    <scope>NUCLEOTIDE SEQUENCE</scope>
    <source>
        <strain evidence="7">CHK179-7159</strain>
    </source>
</reference>
<dbReference type="CDD" id="cd16914">
    <property type="entry name" value="EcfT"/>
    <property type="match status" value="1"/>
</dbReference>
<gene>
    <name evidence="7" type="ORF">H9717_03355</name>
</gene>
<dbReference type="AlphaFoldDB" id="A0A9D2L0E0"/>
<evidence type="ECO:0000256" key="1">
    <source>
        <dbReference type="ARBA" id="ARBA00004141"/>
    </source>
</evidence>
<evidence type="ECO:0000256" key="2">
    <source>
        <dbReference type="ARBA" id="ARBA00022475"/>
    </source>
</evidence>
<feature type="transmembrane region" description="Helical" evidence="6">
    <location>
        <begin position="155"/>
        <end position="174"/>
    </location>
</feature>
<evidence type="ECO:0000256" key="3">
    <source>
        <dbReference type="ARBA" id="ARBA00022692"/>
    </source>
</evidence>
<name>A0A9D2L0E0_9FIRM</name>
<dbReference type="GO" id="GO:0005886">
    <property type="term" value="C:plasma membrane"/>
    <property type="evidence" value="ECO:0007669"/>
    <property type="project" value="UniProtKB-ARBA"/>
</dbReference>
<evidence type="ECO:0000256" key="5">
    <source>
        <dbReference type="ARBA" id="ARBA00023136"/>
    </source>
</evidence>
<dbReference type="Proteomes" id="UP000886858">
    <property type="component" value="Unassembled WGS sequence"/>
</dbReference>
<organism evidence="7 8">
    <name type="scientific">Candidatus Eisenbergiella merdipullorum</name>
    <dbReference type="NCBI Taxonomy" id="2838553"/>
    <lineage>
        <taxon>Bacteria</taxon>
        <taxon>Bacillati</taxon>
        <taxon>Bacillota</taxon>
        <taxon>Clostridia</taxon>
        <taxon>Lachnospirales</taxon>
        <taxon>Lachnospiraceae</taxon>
        <taxon>Eisenbergiella</taxon>
    </lineage>
</organism>